<dbReference type="InterPro" id="IPR008979">
    <property type="entry name" value="Galactose-bd-like_sf"/>
</dbReference>
<organism evidence="5 6">
    <name type="scientific">Paenibacillus agaridevorans</name>
    <dbReference type="NCBI Taxonomy" id="171404"/>
    <lineage>
        <taxon>Bacteria</taxon>
        <taxon>Bacillati</taxon>
        <taxon>Bacillota</taxon>
        <taxon>Bacilli</taxon>
        <taxon>Bacillales</taxon>
        <taxon>Paenibacillaceae</taxon>
        <taxon>Paenibacillus</taxon>
    </lineage>
</organism>
<dbReference type="PROSITE" id="PS51175">
    <property type="entry name" value="CBM6"/>
    <property type="match status" value="2"/>
</dbReference>
<dbReference type="Gene3D" id="2.60.40.10">
    <property type="entry name" value="Immunoglobulins"/>
    <property type="match status" value="1"/>
</dbReference>
<evidence type="ECO:0000313" key="5">
    <source>
        <dbReference type="EMBL" id="GBG10455.1"/>
    </source>
</evidence>
<dbReference type="SUPFAM" id="SSF49785">
    <property type="entry name" value="Galactose-binding domain-like"/>
    <property type="match status" value="2"/>
</dbReference>
<sequence length="968" mass="106958">MYALRKRRLSLLLAMSLLVMCVASVVSPPPQALASGSGGIERVFTDKARYNPGDAVSIRVQAKNGTGSSWSGAARLEIFHLENSVYTSSQSLSLTNGQSTTLTFTWTAPSTDFRGYFVRIDAGTLGQGATAIDVSSDFTKYPRYGYISEFESGETALESKAKVDQLAQDYHINAWQFYDWMWRHDKMIKRTGGSIDSTWLDLFNREISWSTLQNQIDAVHDVNGKAMAYAMIYASRENYSPLGISPTWGIYEDSSHTNQFDVDFGDGSTYLYMFDPQNPNWQNYIHAEYIDSINTAGFDGIHVDQMGQRSNVYDYNGNSIDLSTRFSPFLDQAKSVLSANNPARDNLTYNIVDGTVNGWAVNDVSKNADLDFLYSEIWYLSDSYNQLKNYIEQLRANGGNKAVVLAAYMNYADNAGTRYEAESASMTNVSTNTNHAGYTGSGFVDQFASTGDKVSFAINAPEAGDYSLVFRYGNNTGANSTLNLYVDGNFVQKLYFFNQSSWGTWKHDAWYQVPLTQGAHTVELRYESGNVGAVNLDSLTLGTFDEHSVRLADAMMSASGATHIELGDDNQMLPHEYYPNRSKTMRSSLKNAMKDHYNFITAYENLLFDSDVVPNDTGSQFVNLTGVSASGDGSANTVWYINKRTSDYNIVHLINLLGNDNQWRNTASQPSFQTNLPAKIYIGADETISDVYLASPDLSGGETQELAFTSGTDAGGKYVSFTVPELKYWNMIYMKRTFSVPANDIYEAETAIKSNVSTNTNHAGYTGSGFVDGFSSTNDGVSFVVKSTASDDYALRFRYANGGSDATRDVYVDGKLAGTVSFKSTGSWSTWSYGEITARLEPGHHTIVLWQTSGNTGAINLDHLDLDKTYIWQFDRQIVSVPAGYRITFRTGLPGWVHWGVNGWTGVTDTPLRSNGSLDGNLDHETSIGPFATGTAVDVTFLWDDNNNGILEPSTDRWEGTDFGINVS</sequence>
<dbReference type="Gene3D" id="2.60.40.1180">
    <property type="entry name" value="Golgi alpha-mannosidase II"/>
    <property type="match status" value="1"/>
</dbReference>
<dbReference type="InterPro" id="IPR005084">
    <property type="entry name" value="CBM6"/>
</dbReference>
<dbReference type="InterPro" id="IPR013783">
    <property type="entry name" value="Ig-like_fold"/>
</dbReference>
<dbReference type="Gene3D" id="2.60.120.260">
    <property type="entry name" value="Galactose-binding domain-like"/>
    <property type="match status" value="2"/>
</dbReference>
<dbReference type="RefSeq" id="WP_181376831.1">
    <property type="nucleotide sequence ID" value="NZ_BDQX01000325.1"/>
</dbReference>
<proteinExistence type="inferred from homology"/>
<dbReference type="Proteomes" id="UP000245202">
    <property type="component" value="Unassembled WGS sequence"/>
</dbReference>
<name>A0A2R5EWF7_9BACL</name>
<evidence type="ECO:0000256" key="2">
    <source>
        <dbReference type="ARBA" id="ARBA00022729"/>
    </source>
</evidence>
<feature type="domain" description="CBM6" evidence="4">
    <location>
        <begin position="417"/>
        <end position="542"/>
    </location>
</feature>
<evidence type="ECO:0000259" key="4">
    <source>
        <dbReference type="PROSITE" id="PS51175"/>
    </source>
</evidence>
<keyword evidence="2 3" id="KW-0732">Signal</keyword>
<comment type="similarity">
    <text evidence="1">Belongs to the glycosyl hydrolase 66 family.</text>
</comment>
<dbReference type="EMBL" id="BDQX01000325">
    <property type="protein sequence ID" value="GBG10455.1"/>
    <property type="molecule type" value="Genomic_DNA"/>
</dbReference>
<gene>
    <name evidence="5" type="ORF">PAT3040_05188</name>
</gene>
<accession>A0A2R5EWF7</accession>
<feature type="chain" id="PRO_5015340771" description="CBM6 domain-containing protein" evidence="3">
    <location>
        <begin position="35"/>
        <end position="968"/>
    </location>
</feature>
<keyword evidence="6" id="KW-1185">Reference proteome</keyword>
<dbReference type="Pfam" id="PF13199">
    <property type="entry name" value="Glyco_hydro_66"/>
    <property type="match status" value="1"/>
</dbReference>
<dbReference type="Gene3D" id="3.20.20.80">
    <property type="entry name" value="Glycosidases"/>
    <property type="match status" value="1"/>
</dbReference>
<reference evidence="5 6" key="1">
    <citation type="submission" date="2017-08" db="EMBL/GenBank/DDBJ databases">
        <title>Substantial Increase in Enzyme Production by Combined Drug-Resistance Mutations in Paenibacillus agaridevorans.</title>
        <authorList>
            <person name="Tanaka Y."/>
            <person name="Funane K."/>
            <person name="Hosaka T."/>
            <person name="Shiwa Y."/>
            <person name="Fujita N."/>
            <person name="Miyazaki T."/>
            <person name="Yoshikawa H."/>
            <person name="Murakami K."/>
            <person name="Kasahara K."/>
            <person name="Inaoka T."/>
            <person name="Hiraga Y."/>
            <person name="Ochi K."/>
        </authorList>
    </citation>
    <scope>NUCLEOTIDE SEQUENCE [LARGE SCALE GENOMIC DNA]</scope>
    <source>
        <strain evidence="5 6">T-3040</strain>
    </source>
</reference>
<feature type="signal peptide" evidence="3">
    <location>
        <begin position="1"/>
        <end position="34"/>
    </location>
</feature>
<evidence type="ECO:0000256" key="3">
    <source>
        <dbReference type="SAM" id="SignalP"/>
    </source>
</evidence>
<feature type="domain" description="CBM6" evidence="4">
    <location>
        <begin position="744"/>
        <end position="867"/>
    </location>
</feature>
<evidence type="ECO:0000313" key="6">
    <source>
        <dbReference type="Proteomes" id="UP000245202"/>
    </source>
</evidence>
<dbReference type="Pfam" id="PF16990">
    <property type="entry name" value="CBM_35"/>
    <property type="match status" value="1"/>
</dbReference>
<dbReference type="AlphaFoldDB" id="A0A2R5EWF7"/>
<dbReference type="InterPro" id="IPR013780">
    <property type="entry name" value="Glyco_hydro_b"/>
</dbReference>
<dbReference type="CDD" id="cd14745">
    <property type="entry name" value="GH66"/>
    <property type="match status" value="1"/>
</dbReference>
<evidence type="ECO:0000256" key="1">
    <source>
        <dbReference type="ARBA" id="ARBA00010837"/>
    </source>
</evidence>
<dbReference type="InterPro" id="IPR025092">
    <property type="entry name" value="Glyco_hydro_66"/>
</dbReference>
<dbReference type="Pfam" id="PF03422">
    <property type="entry name" value="CBM_6"/>
    <property type="match status" value="1"/>
</dbReference>
<protein>
    <recommendedName>
        <fullName evidence="4">CBM6 domain-containing protein</fullName>
    </recommendedName>
</protein>
<dbReference type="GO" id="GO:0030246">
    <property type="term" value="F:carbohydrate binding"/>
    <property type="evidence" value="ECO:0007669"/>
    <property type="project" value="InterPro"/>
</dbReference>
<dbReference type="CDD" id="cd04083">
    <property type="entry name" value="CBM35_Lmo2446-like"/>
    <property type="match status" value="2"/>
</dbReference>
<comment type="caution">
    <text evidence="5">The sequence shown here is derived from an EMBL/GenBank/DDBJ whole genome shotgun (WGS) entry which is preliminary data.</text>
</comment>